<dbReference type="SUPFAM" id="SSF141571">
    <property type="entry name" value="Pentapeptide repeat-like"/>
    <property type="match status" value="1"/>
</dbReference>
<dbReference type="EMBL" id="AFXZ01000029">
    <property type="protein sequence ID" value="EGV43369.1"/>
    <property type="molecule type" value="Genomic_DNA"/>
</dbReference>
<name>G2EDU6_9FLAO</name>
<evidence type="ECO:0000313" key="2">
    <source>
        <dbReference type="Proteomes" id="UP000003730"/>
    </source>
</evidence>
<dbReference type="eggNOG" id="COG1357">
    <property type="taxonomic scope" value="Bacteria"/>
</dbReference>
<dbReference type="STRING" id="1046627.BZARG_1762"/>
<dbReference type="Proteomes" id="UP000003730">
    <property type="component" value="Unassembled WGS sequence"/>
</dbReference>
<dbReference type="Pfam" id="PF13576">
    <property type="entry name" value="Pentapeptide_3"/>
    <property type="match status" value="1"/>
</dbReference>
<dbReference type="InterPro" id="IPR001646">
    <property type="entry name" value="5peptide_repeat"/>
</dbReference>
<gene>
    <name evidence="1" type="ORF">BZARG_1762</name>
</gene>
<protein>
    <submittedName>
        <fullName evidence="1">Pentapeptide repeat-containing protein</fullName>
    </submittedName>
</protein>
<organism evidence="1 2">
    <name type="scientific">Bizionia argentinensis JUB59</name>
    <dbReference type="NCBI Taxonomy" id="1046627"/>
    <lineage>
        <taxon>Bacteria</taxon>
        <taxon>Pseudomonadati</taxon>
        <taxon>Bacteroidota</taxon>
        <taxon>Flavobacteriia</taxon>
        <taxon>Flavobacteriales</taxon>
        <taxon>Flavobacteriaceae</taxon>
        <taxon>Bizionia</taxon>
    </lineage>
</organism>
<dbReference type="InterPro" id="IPR052949">
    <property type="entry name" value="PA_immunity-related"/>
</dbReference>
<comment type="caution">
    <text evidence="1">The sequence shown here is derived from an EMBL/GenBank/DDBJ whole genome shotgun (WGS) entry which is preliminary data.</text>
</comment>
<dbReference type="AlphaFoldDB" id="G2EDU6"/>
<dbReference type="PANTHER" id="PTHR42999:SF1">
    <property type="entry name" value="PENTAPEPTIDE REPEAT-CONTAINING PROTEIN"/>
    <property type="match status" value="1"/>
</dbReference>
<sequence>MENEIIIHERKTFTNVDYTEKILRDREFYKCIFMGCNFTKSDLIGNSFEDCTFENCNFSMTQVKGAGFRNAIFKECKIMGVDFSQCNKFLFSFSFYKCSLEYCTFFGTKLPKTKFDKCSLKETDFSEVNLSASVFYECDLSGTIFSNTVLEKVDFRTASNYAIDPEINKLKKAKFSGFNLEGLLYKYQLDIEYNQ</sequence>
<dbReference type="PANTHER" id="PTHR42999">
    <property type="entry name" value="ANTIBIOTIC RESISTANCE PROTEIN MCBG"/>
    <property type="match status" value="1"/>
</dbReference>
<proteinExistence type="predicted"/>
<dbReference type="RefSeq" id="WP_008637302.1">
    <property type="nucleotide sequence ID" value="NZ_AFXZ01000029.1"/>
</dbReference>
<dbReference type="Pfam" id="PF13599">
    <property type="entry name" value="Pentapeptide_4"/>
    <property type="match status" value="1"/>
</dbReference>
<reference evidence="1 2" key="1">
    <citation type="journal article" date="2008" name="Int. J. Syst. Evol. Microbiol.">
        <title>Bizionia argentinensis sp. nov., isolated from surface marine water in Antarctica.</title>
        <authorList>
            <person name="Bercovich A."/>
            <person name="Vazquez S.C."/>
            <person name="Yankilevich P."/>
            <person name="Coria S.H."/>
            <person name="Foti M."/>
            <person name="Hernandez E."/>
            <person name="Vidal A."/>
            <person name="Ruberto L."/>
            <person name="Melo C."/>
            <person name="Marenssi S."/>
            <person name="Criscuolo M."/>
            <person name="Memoli M."/>
            <person name="Arguelles M."/>
            <person name="Mac Cormack W.P."/>
        </authorList>
    </citation>
    <scope>NUCLEOTIDE SEQUENCE [LARGE SCALE GENOMIC DNA]</scope>
    <source>
        <strain evidence="1 2">JUB59</strain>
    </source>
</reference>
<dbReference type="OrthoDB" id="67652at2"/>
<keyword evidence="2" id="KW-1185">Reference proteome</keyword>
<evidence type="ECO:0000313" key="1">
    <source>
        <dbReference type="EMBL" id="EGV43369.1"/>
    </source>
</evidence>
<dbReference type="Gene3D" id="2.160.20.80">
    <property type="entry name" value="E3 ubiquitin-protein ligase SopA"/>
    <property type="match status" value="1"/>
</dbReference>
<accession>G2EDU6</accession>